<evidence type="ECO:0000256" key="6">
    <source>
        <dbReference type="SAM" id="MobiDB-lite"/>
    </source>
</evidence>
<dbReference type="EMBL" id="SDOV01000001">
    <property type="protein sequence ID" value="KAH7646290.1"/>
    <property type="molecule type" value="Genomic_DNA"/>
</dbReference>
<dbReference type="OrthoDB" id="1924287at2759"/>
<dbReference type="Proteomes" id="UP000828236">
    <property type="component" value="Unassembled WGS sequence"/>
</dbReference>
<feature type="compositionally biased region" description="Basic and acidic residues" evidence="6">
    <location>
        <begin position="703"/>
        <end position="729"/>
    </location>
</feature>
<keyword evidence="5" id="KW-0539">Nucleus</keyword>
<evidence type="ECO:0000256" key="4">
    <source>
        <dbReference type="ARBA" id="ARBA00023187"/>
    </source>
</evidence>
<dbReference type="GO" id="GO:0003723">
    <property type="term" value="F:RNA binding"/>
    <property type="evidence" value="ECO:0007669"/>
    <property type="project" value="InterPro"/>
</dbReference>
<dbReference type="GO" id="GO:0071013">
    <property type="term" value="C:catalytic step 2 spliceosome"/>
    <property type="evidence" value="ECO:0007669"/>
    <property type="project" value="TreeGrafter"/>
</dbReference>
<evidence type="ECO:0000313" key="8">
    <source>
        <dbReference type="EMBL" id="KAH7646290.1"/>
    </source>
</evidence>
<name>A0A9D4P7J5_DERFA</name>
<comment type="caution">
    <text evidence="8">The sequence shown here is derived from an EMBL/GenBank/DDBJ whole genome shotgun (WGS) entry which is preliminary data.</text>
</comment>
<sequence length="752" mass="86799">MVSSPDESRMANKERAKPSSMDPGQDIRTKTGGAYIPPAKLRLMQQNISDKNSEAYQRLAWESLKKSINGLINKVNVSNIAFIVKELFAINLIRGRGLLCRSILRAQQSSPTFTHVYAALIAVTNTKFPKVGELLLKRLIVQFRRSFQRNDKSNCINSTRFIAHLFNQNVAHEILALEILVLLLENATNDSVEVAIAFLKECGAKLEEVSRQGAAGIFERLRTILHDGELNKRVQYMIEVMYAIRKDKFKDHPSIMQELDLIEEDEQFTHLMTLEDDYETEDRLNVFKLDPDFQTNEAKYDEIKQSILDVGDDDDDDDSDESGSDDDDEDSSDEANEEGATTTIIDNTETNLINLRKTIYLTIQSSLDFEECAHKLLKLDIKPPQYAELCNMIVDCCAQQRTYIKFFGLLAQRFCQINPEYVEPFVEILKNCYDTIHRFETCKLRNVAKIFAHLLYTDSIPWTVLSHIKLNENDTSSSSRVFIKILFQQLAESMGLVRLNQRIKDPTLDEAFKGLFPRDNPEYTRFAINFFTSIGLGGLTDDLREHLKTASSQKLPLLQENLQKLKQEDDSTSTSSSSDSSDNSSDSDSSDDSSDSSSDSSTSNNSDSSSDEDSDDTSHKRKHRSIREQRPSKYRGERENHRKEELHKLRDTNKHKHDMSRDYSNSDRHKRYPNDKKDTDKYRLKERNRENDKDRSHRHHHRSNEEKHIDDVKKNLKRADRDESSDDKKHSKIRKIRSEIRSDDHSTQHHRK</sequence>
<dbReference type="FunFam" id="1.25.40.180:FF:000004">
    <property type="entry name" value="pre-mRNA-splicing factor CWC22 homolog"/>
    <property type="match status" value="1"/>
</dbReference>
<feature type="domain" description="MI" evidence="7">
    <location>
        <begin position="354"/>
        <end position="470"/>
    </location>
</feature>
<dbReference type="SMART" id="SM00544">
    <property type="entry name" value="MA3"/>
    <property type="match status" value="1"/>
</dbReference>
<dbReference type="AlphaFoldDB" id="A0A9D4P7J5"/>
<evidence type="ECO:0000256" key="3">
    <source>
        <dbReference type="ARBA" id="ARBA00022664"/>
    </source>
</evidence>
<dbReference type="Pfam" id="PF02847">
    <property type="entry name" value="MA3"/>
    <property type="match status" value="1"/>
</dbReference>
<keyword evidence="4" id="KW-0508">mRNA splicing</keyword>
<proteinExistence type="inferred from homology"/>
<evidence type="ECO:0000256" key="1">
    <source>
        <dbReference type="ARBA" id="ARBA00004324"/>
    </source>
</evidence>
<dbReference type="GO" id="GO:0016607">
    <property type="term" value="C:nuclear speck"/>
    <property type="evidence" value="ECO:0007669"/>
    <property type="project" value="UniProtKB-SubCell"/>
</dbReference>
<feature type="compositionally biased region" description="Basic and acidic residues" evidence="6">
    <location>
        <begin position="736"/>
        <end position="752"/>
    </location>
</feature>
<dbReference type="SUPFAM" id="SSF48371">
    <property type="entry name" value="ARM repeat"/>
    <property type="match status" value="2"/>
</dbReference>
<dbReference type="Pfam" id="PF02854">
    <property type="entry name" value="MIF4G"/>
    <property type="match status" value="1"/>
</dbReference>
<dbReference type="PANTHER" id="PTHR18034:SF3">
    <property type="entry name" value="PRE-MRNA-SPLICING FACTOR CWC22 HOMOLOG"/>
    <property type="match status" value="1"/>
</dbReference>
<dbReference type="InterPro" id="IPR016024">
    <property type="entry name" value="ARM-type_fold"/>
</dbReference>
<feature type="compositionally biased region" description="Low complexity" evidence="6">
    <location>
        <begin position="595"/>
        <end position="608"/>
    </location>
</feature>
<feature type="compositionally biased region" description="Basic and acidic residues" evidence="6">
    <location>
        <begin position="1"/>
        <end position="17"/>
    </location>
</feature>
<evidence type="ECO:0000259" key="7">
    <source>
        <dbReference type="PROSITE" id="PS51366"/>
    </source>
</evidence>
<reference evidence="8" key="2">
    <citation type="journal article" date="2021" name="World Allergy Organ. J.">
        <title>Chromosome-level assembly of Dermatophagoides farinae genome and transcriptome reveals two novel allergens Der f 37 and Der f 39.</title>
        <authorList>
            <person name="Chen J."/>
            <person name="Cai Z."/>
            <person name="Fan D."/>
            <person name="Hu J."/>
            <person name="Hou Y."/>
            <person name="He Y."/>
            <person name="Zhang Z."/>
            <person name="Zhao Z."/>
            <person name="Gao P."/>
            <person name="Hu W."/>
            <person name="Sun J."/>
            <person name="Li J."/>
            <person name="Ji K."/>
        </authorList>
    </citation>
    <scope>NUCLEOTIDE SEQUENCE</scope>
    <source>
        <strain evidence="8">JKM2019</strain>
    </source>
</reference>
<accession>A0A9D4P7J5</accession>
<keyword evidence="3" id="KW-0507">mRNA processing</keyword>
<protein>
    <recommendedName>
        <fullName evidence="7">MI domain-containing protein</fullName>
    </recommendedName>
</protein>
<feature type="compositionally biased region" description="Basic and acidic residues" evidence="6">
    <location>
        <begin position="659"/>
        <end position="695"/>
    </location>
</feature>
<feature type="region of interest" description="Disordered" evidence="6">
    <location>
        <begin position="565"/>
        <end position="752"/>
    </location>
</feature>
<gene>
    <name evidence="8" type="ORF">HUG17_1828</name>
</gene>
<evidence type="ECO:0000256" key="5">
    <source>
        <dbReference type="ARBA" id="ARBA00023242"/>
    </source>
</evidence>
<dbReference type="InterPro" id="IPR050781">
    <property type="entry name" value="CWC22_splicing_factor"/>
</dbReference>
<feature type="compositionally biased region" description="Low complexity" evidence="6">
    <location>
        <begin position="572"/>
        <end position="587"/>
    </location>
</feature>
<organism evidence="8">
    <name type="scientific">Dermatophagoides farinae</name>
    <name type="common">American house dust mite</name>
    <dbReference type="NCBI Taxonomy" id="6954"/>
    <lineage>
        <taxon>Eukaryota</taxon>
        <taxon>Metazoa</taxon>
        <taxon>Ecdysozoa</taxon>
        <taxon>Arthropoda</taxon>
        <taxon>Chelicerata</taxon>
        <taxon>Arachnida</taxon>
        <taxon>Acari</taxon>
        <taxon>Acariformes</taxon>
        <taxon>Sarcoptiformes</taxon>
        <taxon>Astigmata</taxon>
        <taxon>Psoroptidia</taxon>
        <taxon>Analgoidea</taxon>
        <taxon>Pyroglyphidae</taxon>
        <taxon>Dermatophagoidinae</taxon>
        <taxon>Dermatophagoides</taxon>
    </lineage>
</organism>
<dbReference type="InterPro" id="IPR003891">
    <property type="entry name" value="Initiation_fac_eIF4g_MI"/>
</dbReference>
<comment type="similarity">
    <text evidence="2">Belongs to the CWC22 family.</text>
</comment>
<dbReference type="InterPro" id="IPR003890">
    <property type="entry name" value="MIF4G-like_typ-3"/>
</dbReference>
<dbReference type="PROSITE" id="PS51366">
    <property type="entry name" value="MI"/>
    <property type="match status" value="1"/>
</dbReference>
<feature type="compositionally biased region" description="Acidic residues" evidence="6">
    <location>
        <begin position="310"/>
        <end position="337"/>
    </location>
</feature>
<reference evidence="8" key="1">
    <citation type="submission" date="2020-06" db="EMBL/GenBank/DDBJ databases">
        <authorList>
            <person name="Ji K."/>
            <person name="Li J."/>
        </authorList>
    </citation>
    <scope>NUCLEOTIDE SEQUENCE</scope>
    <source>
        <strain evidence="8">JKM2019</strain>
        <tissue evidence="8">Whole body</tissue>
    </source>
</reference>
<dbReference type="PANTHER" id="PTHR18034">
    <property type="entry name" value="CELL CYCLE CONTROL PROTEIN CWF22-RELATED"/>
    <property type="match status" value="1"/>
</dbReference>
<comment type="subcellular location">
    <subcellularLocation>
        <location evidence="1">Nucleus speckle</location>
    </subcellularLocation>
</comment>
<dbReference type="GO" id="GO:0000398">
    <property type="term" value="P:mRNA splicing, via spliceosome"/>
    <property type="evidence" value="ECO:0007669"/>
    <property type="project" value="TreeGrafter"/>
</dbReference>
<feature type="region of interest" description="Disordered" evidence="6">
    <location>
        <begin position="1"/>
        <end position="32"/>
    </location>
</feature>
<dbReference type="Gene3D" id="1.25.40.180">
    <property type="match status" value="2"/>
</dbReference>
<dbReference type="SMART" id="SM00543">
    <property type="entry name" value="MIF4G"/>
    <property type="match status" value="1"/>
</dbReference>
<feature type="region of interest" description="Disordered" evidence="6">
    <location>
        <begin position="305"/>
        <end position="344"/>
    </location>
</feature>
<evidence type="ECO:0000256" key="2">
    <source>
        <dbReference type="ARBA" id="ARBA00006856"/>
    </source>
</evidence>
<feature type="compositionally biased region" description="Basic and acidic residues" evidence="6">
    <location>
        <begin position="626"/>
        <end position="652"/>
    </location>
</feature>